<dbReference type="PANTHER" id="PTHR46246:SF1">
    <property type="entry name" value="GUANOSINE-3',5'-BIS(DIPHOSPHATE) 3'-PYROPHOSPHOHYDROLASE MESH1"/>
    <property type="match status" value="1"/>
</dbReference>
<reference evidence="1" key="1">
    <citation type="submission" date="2018-05" db="EMBL/GenBank/DDBJ databases">
        <authorList>
            <person name="Lanie J.A."/>
            <person name="Ng W.-L."/>
            <person name="Kazmierczak K.M."/>
            <person name="Andrzejewski T.M."/>
            <person name="Davidsen T.M."/>
            <person name="Wayne K.J."/>
            <person name="Tettelin H."/>
            <person name="Glass J.I."/>
            <person name="Rusch D."/>
            <person name="Podicherti R."/>
            <person name="Tsui H.-C.T."/>
            <person name="Winkler M.E."/>
        </authorList>
    </citation>
    <scope>NUCLEOTIDE SEQUENCE</scope>
</reference>
<dbReference type="GO" id="GO:0008893">
    <property type="term" value="F:guanosine-3',5'-bis(diphosphate) 3'-diphosphatase activity"/>
    <property type="evidence" value="ECO:0007669"/>
    <property type="project" value="TreeGrafter"/>
</dbReference>
<gene>
    <name evidence="1" type="ORF">METZ01_LOCUS315193</name>
</gene>
<evidence type="ECO:0000313" key="1">
    <source>
        <dbReference type="EMBL" id="SVC62339.1"/>
    </source>
</evidence>
<proteinExistence type="predicted"/>
<sequence>MNNIREQIPDNMIRAVYLATKYHAGQTRKYTGEDYVTHPIAVRDIIYNHFGPKVKEDVLVAAVLHDMLEDTEYTEHMMAYDFGFDVLRIVKAVTNNFKGNRKERKIQEAEMFADMHPGNPGIKESAYIVRLADIIHNAPSL</sequence>
<name>A0A382NMB3_9ZZZZ</name>
<dbReference type="SUPFAM" id="SSF109604">
    <property type="entry name" value="HD-domain/PDEase-like"/>
    <property type="match status" value="1"/>
</dbReference>
<dbReference type="Gene3D" id="1.10.3210.10">
    <property type="entry name" value="Hypothetical protein af1432"/>
    <property type="match status" value="1"/>
</dbReference>
<dbReference type="Pfam" id="PF13328">
    <property type="entry name" value="HD_4"/>
    <property type="match status" value="1"/>
</dbReference>
<feature type="non-terminal residue" evidence="1">
    <location>
        <position position="141"/>
    </location>
</feature>
<feature type="non-terminal residue" evidence="1">
    <location>
        <position position="1"/>
    </location>
</feature>
<accession>A0A382NMB3</accession>
<evidence type="ECO:0008006" key="2">
    <source>
        <dbReference type="Google" id="ProtNLM"/>
    </source>
</evidence>
<protein>
    <recommendedName>
        <fullName evidence="2">HD/PDEase domain-containing protein</fullName>
    </recommendedName>
</protein>
<dbReference type="InterPro" id="IPR052194">
    <property type="entry name" value="MESH1"/>
</dbReference>
<dbReference type="AlphaFoldDB" id="A0A382NMB3"/>
<dbReference type="PANTHER" id="PTHR46246">
    <property type="entry name" value="GUANOSINE-3',5'-BIS(DIPHOSPHATE) 3'-PYROPHOSPHOHYDROLASE MESH1"/>
    <property type="match status" value="1"/>
</dbReference>
<dbReference type="EMBL" id="UINC01101490">
    <property type="protein sequence ID" value="SVC62339.1"/>
    <property type="molecule type" value="Genomic_DNA"/>
</dbReference>
<organism evidence="1">
    <name type="scientific">marine metagenome</name>
    <dbReference type="NCBI Taxonomy" id="408172"/>
    <lineage>
        <taxon>unclassified sequences</taxon>
        <taxon>metagenomes</taxon>
        <taxon>ecological metagenomes</taxon>
    </lineage>
</organism>